<organism evidence="2 3">
    <name type="scientific">Karstenula rhodostoma CBS 690.94</name>
    <dbReference type="NCBI Taxonomy" id="1392251"/>
    <lineage>
        <taxon>Eukaryota</taxon>
        <taxon>Fungi</taxon>
        <taxon>Dikarya</taxon>
        <taxon>Ascomycota</taxon>
        <taxon>Pezizomycotina</taxon>
        <taxon>Dothideomycetes</taxon>
        <taxon>Pleosporomycetidae</taxon>
        <taxon>Pleosporales</taxon>
        <taxon>Massarineae</taxon>
        <taxon>Didymosphaeriaceae</taxon>
        <taxon>Karstenula</taxon>
    </lineage>
</organism>
<dbReference type="GO" id="GO:0032259">
    <property type="term" value="P:methylation"/>
    <property type="evidence" value="ECO:0007669"/>
    <property type="project" value="UniProtKB-KW"/>
</dbReference>
<reference evidence="2" key="1">
    <citation type="journal article" date="2020" name="Stud. Mycol.">
        <title>101 Dothideomycetes genomes: a test case for predicting lifestyles and emergence of pathogens.</title>
        <authorList>
            <person name="Haridas S."/>
            <person name="Albert R."/>
            <person name="Binder M."/>
            <person name="Bloem J."/>
            <person name="Labutti K."/>
            <person name="Salamov A."/>
            <person name="Andreopoulos B."/>
            <person name="Baker S."/>
            <person name="Barry K."/>
            <person name="Bills G."/>
            <person name="Bluhm B."/>
            <person name="Cannon C."/>
            <person name="Castanera R."/>
            <person name="Culley D."/>
            <person name="Daum C."/>
            <person name="Ezra D."/>
            <person name="Gonzalez J."/>
            <person name="Henrissat B."/>
            <person name="Kuo A."/>
            <person name="Liang C."/>
            <person name="Lipzen A."/>
            <person name="Lutzoni F."/>
            <person name="Magnuson J."/>
            <person name="Mondo S."/>
            <person name="Nolan M."/>
            <person name="Ohm R."/>
            <person name="Pangilinan J."/>
            <person name="Park H.-J."/>
            <person name="Ramirez L."/>
            <person name="Alfaro M."/>
            <person name="Sun H."/>
            <person name="Tritt A."/>
            <person name="Yoshinaga Y."/>
            <person name="Zwiers L.-H."/>
            <person name="Turgeon B."/>
            <person name="Goodwin S."/>
            <person name="Spatafora J."/>
            <person name="Crous P."/>
            <person name="Grigoriev I."/>
        </authorList>
    </citation>
    <scope>NUCLEOTIDE SEQUENCE</scope>
    <source>
        <strain evidence="2">CBS 690.94</strain>
    </source>
</reference>
<dbReference type="InterPro" id="IPR025714">
    <property type="entry name" value="Methyltranfer_dom"/>
</dbReference>
<dbReference type="InterPro" id="IPR029063">
    <property type="entry name" value="SAM-dependent_MTases_sf"/>
</dbReference>
<dbReference type="InterPro" id="IPR053173">
    <property type="entry name" value="SAM-binding_MTase"/>
</dbReference>
<keyword evidence="2" id="KW-0808">Transferase</keyword>
<dbReference type="SUPFAM" id="SSF53335">
    <property type="entry name" value="S-adenosyl-L-methionine-dependent methyltransferases"/>
    <property type="match status" value="1"/>
</dbReference>
<accession>A0A9P4PM74</accession>
<dbReference type="GO" id="GO:0008168">
    <property type="term" value="F:methyltransferase activity"/>
    <property type="evidence" value="ECO:0007669"/>
    <property type="project" value="UniProtKB-KW"/>
</dbReference>
<dbReference type="Pfam" id="PF13847">
    <property type="entry name" value="Methyltransf_31"/>
    <property type="match status" value="1"/>
</dbReference>
<evidence type="ECO:0000259" key="1">
    <source>
        <dbReference type="Pfam" id="PF13847"/>
    </source>
</evidence>
<comment type="caution">
    <text evidence="2">The sequence shown here is derived from an EMBL/GenBank/DDBJ whole genome shotgun (WGS) entry which is preliminary data.</text>
</comment>
<proteinExistence type="predicted"/>
<dbReference type="EMBL" id="MU001499">
    <property type="protein sequence ID" value="KAF2445361.1"/>
    <property type="molecule type" value="Genomic_DNA"/>
</dbReference>
<keyword evidence="2" id="KW-0489">Methyltransferase</keyword>
<dbReference type="CDD" id="cd02440">
    <property type="entry name" value="AdoMet_MTases"/>
    <property type="match status" value="1"/>
</dbReference>
<name>A0A9P4PM74_9PLEO</name>
<evidence type="ECO:0000313" key="2">
    <source>
        <dbReference type="EMBL" id="KAF2445361.1"/>
    </source>
</evidence>
<dbReference type="PANTHER" id="PTHR45128:SF1">
    <property type="entry name" value="S-ADENOSYLMETHIONINE-DEPENDENT METHYLTRANSFERASE RV2258C"/>
    <property type="match status" value="1"/>
</dbReference>
<protein>
    <submittedName>
        <fullName evidence="2">S-adenosyl-L-methionine-dependent methyltransferase</fullName>
    </submittedName>
</protein>
<dbReference type="PANTHER" id="PTHR45128">
    <property type="entry name" value="METHYLTRANSFERASE TYPE 11"/>
    <property type="match status" value="1"/>
</dbReference>
<dbReference type="Proteomes" id="UP000799764">
    <property type="component" value="Unassembled WGS sequence"/>
</dbReference>
<keyword evidence="3" id="KW-1185">Reference proteome</keyword>
<evidence type="ECO:0000313" key="3">
    <source>
        <dbReference type="Proteomes" id="UP000799764"/>
    </source>
</evidence>
<dbReference type="AlphaFoldDB" id="A0A9P4PM74"/>
<dbReference type="Gene3D" id="3.40.50.150">
    <property type="entry name" value="Vaccinia Virus protein VP39"/>
    <property type="match status" value="1"/>
</dbReference>
<dbReference type="OrthoDB" id="10017101at2759"/>
<feature type="domain" description="Methyltransferase" evidence="1">
    <location>
        <begin position="42"/>
        <end position="157"/>
    </location>
</feature>
<gene>
    <name evidence="2" type="ORF">P171DRAFT_430799</name>
</gene>
<sequence>MSRDNNSFIASGSDLMRRAMQNRRLGPDVPHLKPIIDELPAGSVVCEVGCGPGGITLDIAQLYPHLTVLGMDVDEESIKLAREAKDKAGTTNVRYAHGDACNLDKLVTVEGFEALDGGCDLVYSHAAIMHTGDQAAAISQMRKAAKPNGTISLKEGDMGLFFAYPENPGMKRWLETFPILSLGKGADPYIGRKLVSLVLGAGFSHSQIKDVSMHGQMQWRPQVKPGLVMGFGEIIRQSKLGEDDKKLIVEGLEEWSKYEDGVVSFPGVIVTATKEG</sequence>